<organism evidence="5 7">
    <name type="scientific">Rotaria magnacalcarata</name>
    <dbReference type="NCBI Taxonomy" id="392030"/>
    <lineage>
        <taxon>Eukaryota</taxon>
        <taxon>Metazoa</taxon>
        <taxon>Spiralia</taxon>
        <taxon>Gnathifera</taxon>
        <taxon>Rotifera</taxon>
        <taxon>Eurotatoria</taxon>
        <taxon>Bdelloidea</taxon>
        <taxon>Philodinida</taxon>
        <taxon>Philodinidae</taxon>
        <taxon>Rotaria</taxon>
    </lineage>
</organism>
<name>A0A8S3BXT8_9BILA</name>
<feature type="non-terminal residue" evidence="5">
    <location>
        <position position="54"/>
    </location>
</feature>
<comment type="caution">
    <text evidence="5">The sequence shown here is derived from an EMBL/GenBank/DDBJ whole genome shotgun (WGS) entry which is preliminary data.</text>
</comment>
<dbReference type="EMBL" id="CAJOBJ010368874">
    <property type="protein sequence ID" value="CAF5222449.1"/>
    <property type="molecule type" value="Genomic_DNA"/>
</dbReference>
<dbReference type="GO" id="GO:0046872">
    <property type="term" value="F:metal ion binding"/>
    <property type="evidence" value="ECO:0007669"/>
    <property type="project" value="UniProtKB-KW"/>
</dbReference>
<keyword evidence="3" id="KW-0862">Zinc</keyword>
<evidence type="ECO:0000259" key="4">
    <source>
        <dbReference type="PROSITE" id="PS51401"/>
    </source>
</evidence>
<dbReference type="AlphaFoldDB" id="A0A8S3BXT8"/>
<dbReference type="PANTHER" id="PTHR46983:SF3">
    <property type="entry name" value="CHPADIPLOID STATE MAINTENANCE PROTEIN CHPA"/>
    <property type="match status" value="1"/>
</dbReference>
<accession>A0A8S3BXT8</accession>
<evidence type="ECO:0000256" key="2">
    <source>
        <dbReference type="ARBA" id="ARBA00022737"/>
    </source>
</evidence>
<evidence type="ECO:0000313" key="5">
    <source>
        <dbReference type="EMBL" id="CAF4854622.1"/>
    </source>
</evidence>
<feature type="domain" description="CHORD" evidence="4">
    <location>
        <begin position="5"/>
        <end position="54"/>
    </location>
</feature>
<evidence type="ECO:0000313" key="6">
    <source>
        <dbReference type="EMBL" id="CAF5222449.1"/>
    </source>
</evidence>
<evidence type="ECO:0000313" key="7">
    <source>
        <dbReference type="Proteomes" id="UP000681720"/>
    </source>
</evidence>
<evidence type="ECO:0000256" key="3">
    <source>
        <dbReference type="ARBA" id="ARBA00022833"/>
    </source>
</evidence>
<sequence>MSHFCYNRGCQKRYTPTNDATKDDNACQYHPGLPYFHDAYKIWSCCQKKSHDFS</sequence>
<protein>
    <recommendedName>
        <fullName evidence="4">CHORD domain-containing protein</fullName>
    </recommendedName>
</protein>
<dbReference type="PROSITE" id="PS51401">
    <property type="entry name" value="CHORD"/>
    <property type="match status" value="1"/>
</dbReference>
<keyword evidence="1" id="KW-0479">Metal-binding</keyword>
<reference evidence="5" key="1">
    <citation type="submission" date="2021-02" db="EMBL/GenBank/DDBJ databases">
        <authorList>
            <person name="Nowell W R."/>
        </authorList>
    </citation>
    <scope>NUCLEOTIDE SEQUENCE</scope>
</reference>
<dbReference type="EMBL" id="CAJOBJ010163288">
    <property type="protein sequence ID" value="CAF4854622.1"/>
    <property type="molecule type" value="Genomic_DNA"/>
</dbReference>
<proteinExistence type="predicted"/>
<dbReference type="InterPro" id="IPR039790">
    <property type="entry name" value="CHRD1"/>
</dbReference>
<evidence type="ECO:0000256" key="1">
    <source>
        <dbReference type="ARBA" id="ARBA00022723"/>
    </source>
</evidence>
<dbReference type="Gene3D" id="4.10.1130.20">
    <property type="match status" value="1"/>
</dbReference>
<dbReference type="InterPro" id="IPR007051">
    <property type="entry name" value="CHORD_dom"/>
</dbReference>
<gene>
    <name evidence="5" type="ORF">GIL414_LOCUS49570</name>
    <name evidence="6" type="ORF">GIL414_LOCUS85078</name>
</gene>
<dbReference type="Pfam" id="PF04968">
    <property type="entry name" value="CHORD"/>
    <property type="match status" value="1"/>
</dbReference>
<dbReference type="PANTHER" id="PTHR46983">
    <property type="entry name" value="CYSTEINE AND HISTIDINE-RICH DOMAIN-CONTAINING PROTEIN 1"/>
    <property type="match status" value="1"/>
</dbReference>
<keyword evidence="2" id="KW-0677">Repeat</keyword>
<dbReference type="Proteomes" id="UP000681720">
    <property type="component" value="Unassembled WGS sequence"/>
</dbReference>